<sequence>MINNIDTYHANGKLLLTGEYAVLEGAKALAVPLNKGQQLRISHHSSGLLWKASNPEGLWFEAFFDNDLQLLKNSHSPFAIRLQKILQQIIKIKPEATLLLKNKTVETQLEFNPQWGWGSSSTLIALLSQWLEIDPYILLENTFGGSGYDIACALNDNPILYQINGKKPVIQPVSFNPTFKDHIYFIYSGKKQNSSNEVGRFLKDSTISNHTIEEINEITQMMSVTQNLNEFGNLMHRHAELLSNIVHLKPINTEQFNHFEGYTKALGAWGGDFFMAVSEHDKKYVQQYFKAKGLDILFKYDDIVLNSN</sequence>
<name>A0ABS5K058_9BACT</name>
<evidence type="ECO:0008006" key="3">
    <source>
        <dbReference type="Google" id="ProtNLM"/>
    </source>
</evidence>
<dbReference type="SUPFAM" id="SSF55060">
    <property type="entry name" value="GHMP Kinase, C-terminal domain"/>
    <property type="match status" value="1"/>
</dbReference>
<evidence type="ECO:0000313" key="1">
    <source>
        <dbReference type="EMBL" id="MBS2100474.1"/>
    </source>
</evidence>
<evidence type="ECO:0000313" key="2">
    <source>
        <dbReference type="Proteomes" id="UP000708576"/>
    </source>
</evidence>
<keyword evidence="2" id="KW-1185">Reference proteome</keyword>
<dbReference type="SUPFAM" id="SSF54211">
    <property type="entry name" value="Ribosomal protein S5 domain 2-like"/>
    <property type="match status" value="1"/>
</dbReference>
<dbReference type="Gene3D" id="3.30.230.10">
    <property type="match status" value="1"/>
</dbReference>
<dbReference type="InterPro" id="IPR047765">
    <property type="entry name" value="GHMP_GYDIA-like"/>
</dbReference>
<comment type="caution">
    <text evidence="1">The sequence shown here is derived from an EMBL/GenBank/DDBJ whole genome shotgun (WGS) entry which is preliminary data.</text>
</comment>
<proteinExistence type="predicted"/>
<accession>A0ABS5K058</accession>
<protein>
    <recommendedName>
        <fullName evidence="3">GHMP kinase</fullName>
    </recommendedName>
</protein>
<dbReference type="InterPro" id="IPR014721">
    <property type="entry name" value="Ribsml_uS5_D2-typ_fold_subgr"/>
</dbReference>
<dbReference type="Gene3D" id="3.30.70.890">
    <property type="entry name" value="GHMP kinase, C-terminal domain"/>
    <property type="match status" value="1"/>
</dbReference>
<dbReference type="InterPro" id="IPR020568">
    <property type="entry name" value="Ribosomal_Su5_D2-typ_SF"/>
</dbReference>
<dbReference type="NCBIfam" id="NF040656">
    <property type="entry name" value="GHMP_GYDIA"/>
    <property type="match status" value="1"/>
</dbReference>
<dbReference type="RefSeq" id="WP_212218385.1">
    <property type="nucleotide sequence ID" value="NZ_JAGUCO010000023.1"/>
</dbReference>
<dbReference type="Proteomes" id="UP000708576">
    <property type="component" value="Unassembled WGS sequence"/>
</dbReference>
<reference evidence="1 2" key="1">
    <citation type="journal article" date="2015" name="Int. J. Syst. Evol. Microbiol.">
        <title>Carboxylicivirga linearis sp. nov., isolated from a sea cucumber culture pond.</title>
        <authorList>
            <person name="Wang F.Q."/>
            <person name="Zhou Y.X."/>
            <person name="Lin X.Z."/>
            <person name="Chen G.J."/>
            <person name="Du Z.J."/>
        </authorList>
    </citation>
    <scope>NUCLEOTIDE SEQUENCE [LARGE SCALE GENOMIC DNA]</scope>
    <source>
        <strain evidence="1 2">FB218</strain>
    </source>
</reference>
<dbReference type="InterPro" id="IPR036554">
    <property type="entry name" value="GHMP_kinase_C_sf"/>
</dbReference>
<dbReference type="EMBL" id="JAGUCO010000023">
    <property type="protein sequence ID" value="MBS2100474.1"/>
    <property type="molecule type" value="Genomic_DNA"/>
</dbReference>
<organism evidence="1 2">
    <name type="scientific">Carboxylicivirga linearis</name>
    <dbReference type="NCBI Taxonomy" id="1628157"/>
    <lineage>
        <taxon>Bacteria</taxon>
        <taxon>Pseudomonadati</taxon>
        <taxon>Bacteroidota</taxon>
        <taxon>Bacteroidia</taxon>
        <taxon>Marinilabiliales</taxon>
        <taxon>Marinilabiliaceae</taxon>
        <taxon>Carboxylicivirga</taxon>
    </lineage>
</organism>
<gene>
    <name evidence="1" type="ORF">KEM10_19465</name>
</gene>